<dbReference type="Gene3D" id="1.10.390.10">
    <property type="entry name" value="Neutral Protease Domain 2"/>
    <property type="match status" value="1"/>
</dbReference>
<keyword evidence="5" id="KW-0804">Transcription</keyword>
<dbReference type="Pfam" id="PF25577">
    <property type="entry name" value="TPR_TAF2_C"/>
    <property type="match status" value="1"/>
</dbReference>
<dbReference type="InterPro" id="IPR057991">
    <property type="entry name" value="TPR_TAF2_C"/>
</dbReference>
<dbReference type="Proteomes" id="UP000799539">
    <property type="component" value="Unassembled WGS sequence"/>
</dbReference>
<proteinExistence type="inferred from homology"/>
<dbReference type="GO" id="GO:0016251">
    <property type="term" value="F:RNA polymerase II general transcription initiation factor activity"/>
    <property type="evidence" value="ECO:0007669"/>
    <property type="project" value="TreeGrafter"/>
</dbReference>
<comment type="similarity">
    <text evidence="2">Belongs to the TAF2 family.</text>
</comment>
<dbReference type="CDD" id="cd09839">
    <property type="entry name" value="M1_like_TAF2"/>
    <property type="match status" value="1"/>
</dbReference>
<dbReference type="GO" id="GO:0000976">
    <property type="term" value="F:transcription cis-regulatory region binding"/>
    <property type="evidence" value="ECO:0007669"/>
    <property type="project" value="TreeGrafter"/>
</dbReference>
<dbReference type="Gene3D" id="2.60.40.1730">
    <property type="entry name" value="tricorn interacting facor f3 domain"/>
    <property type="match status" value="1"/>
</dbReference>
<reference evidence="12" key="1">
    <citation type="journal article" date="2020" name="Stud. Mycol.">
        <title>101 Dothideomycetes genomes: a test case for predicting lifestyles and emergence of pathogens.</title>
        <authorList>
            <person name="Haridas S."/>
            <person name="Albert R."/>
            <person name="Binder M."/>
            <person name="Bloem J."/>
            <person name="Labutti K."/>
            <person name="Salamov A."/>
            <person name="Andreopoulos B."/>
            <person name="Baker S."/>
            <person name="Barry K."/>
            <person name="Bills G."/>
            <person name="Bluhm B."/>
            <person name="Cannon C."/>
            <person name="Castanera R."/>
            <person name="Culley D."/>
            <person name="Daum C."/>
            <person name="Ezra D."/>
            <person name="Gonzalez J."/>
            <person name="Henrissat B."/>
            <person name="Kuo A."/>
            <person name="Liang C."/>
            <person name="Lipzen A."/>
            <person name="Lutzoni F."/>
            <person name="Magnuson J."/>
            <person name="Mondo S."/>
            <person name="Nolan M."/>
            <person name="Ohm R."/>
            <person name="Pangilinan J."/>
            <person name="Park H.-J."/>
            <person name="Ramirez L."/>
            <person name="Alfaro M."/>
            <person name="Sun H."/>
            <person name="Tritt A."/>
            <person name="Yoshinaga Y."/>
            <person name="Zwiers L.-H."/>
            <person name="Turgeon B."/>
            <person name="Goodwin S."/>
            <person name="Spatafora J."/>
            <person name="Crous P."/>
            <person name="Grigoriev I."/>
        </authorList>
    </citation>
    <scope>NUCLEOTIDE SEQUENCE</scope>
    <source>
        <strain evidence="12">SCOH1-5</strain>
    </source>
</reference>
<feature type="domain" description="Transcription initiation factor TFIID subunit 2 TPR repeats" evidence="11">
    <location>
        <begin position="783"/>
        <end position="1081"/>
    </location>
</feature>
<dbReference type="GO" id="GO:0006367">
    <property type="term" value="P:transcription initiation at RNA polymerase II promoter"/>
    <property type="evidence" value="ECO:0007669"/>
    <property type="project" value="TreeGrafter"/>
</dbReference>
<dbReference type="GO" id="GO:0005669">
    <property type="term" value="C:transcription factor TFIID complex"/>
    <property type="evidence" value="ECO:0007669"/>
    <property type="project" value="InterPro"/>
</dbReference>
<accession>A0A6A6FVG5</accession>
<dbReference type="InterPro" id="IPR016024">
    <property type="entry name" value="ARM-type_fold"/>
</dbReference>
<dbReference type="SUPFAM" id="SSF55486">
    <property type="entry name" value="Metalloproteases ('zincins'), catalytic domain"/>
    <property type="match status" value="1"/>
</dbReference>
<evidence type="ECO:0000256" key="3">
    <source>
        <dbReference type="ARBA" id="ARBA00017363"/>
    </source>
</evidence>
<keyword evidence="13" id="KW-1185">Reference proteome</keyword>
<comment type="subcellular location">
    <subcellularLocation>
        <location evidence="1">Nucleus</location>
    </subcellularLocation>
</comment>
<evidence type="ECO:0000259" key="10">
    <source>
        <dbReference type="Pfam" id="PF25316"/>
    </source>
</evidence>
<evidence type="ECO:0000256" key="4">
    <source>
        <dbReference type="ARBA" id="ARBA00023015"/>
    </source>
</evidence>
<keyword evidence="4" id="KW-0805">Transcription regulation</keyword>
<name>A0A6A6FVG5_9PEZI</name>
<dbReference type="PANTHER" id="PTHR15137:SF9">
    <property type="entry name" value="TRANSCRIPTION INITIATION FACTOR TFIID SUBUNIT 2"/>
    <property type="match status" value="1"/>
</dbReference>
<evidence type="ECO:0000256" key="5">
    <source>
        <dbReference type="ARBA" id="ARBA00023163"/>
    </source>
</evidence>
<dbReference type="GO" id="GO:0003682">
    <property type="term" value="F:chromatin binding"/>
    <property type="evidence" value="ECO:0007669"/>
    <property type="project" value="TreeGrafter"/>
</dbReference>
<keyword evidence="6" id="KW-0539">Nucleus</keyword>
<feature type="domain" description="Transcription initiation factor TFIID subunit 2 Ig-like" evidence="10">
    <location>
        <begin position="600"/>
        <end position="781"/>
    </location>
</feature>
<evidence type="ECO:0000259" key="11">
    <source>
        <dbReference type="Pfam" id="PF25577"/>
    </source>
</evidence>
<dbReference type="OrthoDB" id="308861at2759"/>
<evidence type="ECO:0000256" key="6">
    <source>
        <dbReference type="ARBA" id="ARBA00023242"/>
    </source>
</evidence>
<protein>
    <recommendedName>
        <fullName evidence="3">Transcription initiation factor TFIID subunit 2</fullName>
    </recommendedName>
    <alternativeName>
        <fullName evidence="8">TBP-associated factor 2</fullName>
    </alternativeName>
</protein>
<evidence type="ECO:0000313" key="12">
    <source>
        <dbReference type="EMBL" id="KAF2217427.1"/>
    </source>
</evidence>
<organism evidence="12 13">
    <name type="scientific">Cercospora zeae-maydis SCOH1-5</name>
    <dbReference type="NCBI Taxonomy" id="717836"/>
    <lineage>
        <taxon>Eukaryota</taxon>
        <taxon>Fungi</taxon>
        <taxon>Dikarya</taxon>
        <taxon>Ascomycota</taxon>
        <taxon>Pezizomycotina</taxon>
        <taxon>Dothideomycetes</taxon>
        <taxon>Dothideomycetidae</taxon>
        <taxon>Mycosphaerellales</taxon>
        <taxon>Mycosphaerellaceae</taxon>
        <taxon>Cercospora</taxon>
    </lineage>
</organism>
<sequence>MPGFVEDGADAQVTAPPEYSVLKQRVDLDVDFPGKALRGSTEITVQPLVRDLRHITLHCRQCRPTQAQVSGINARYEYDDPYRRTRVGDKTGVHQHGMLRSRIKSALRPLPEPQLVVTLPPRLKIQELRVDPATALPVPEQRAGAFQLDGEAVETPVMEKLQHQIPQFAPIKLTIEFELDSDRDGIRWIGCDPGDQRYPYLYTKLDPWPGNTSSIFPCVDDATSKCTWEIAIRCPRTLGDAYRKLRADTPRQNGQVQDAEDVNMADGDQVIDKSKEKQKTADDYLIDMDSTEAALELSILCVGDQSEDTADPEDDTRHTVTYSLNDAVTARHVGFAIGTFEHVDLTAFRGSEEEAKLGQTAVKVDAYCLPGRSAEVENTCYPICQAVDHISVNCGRFPFSTYQLLFVDDVVYDTAGAAGLTICSNRLLFPADIIEPLDRHTRTLVRAVAEQWSGVNIVPKEPSDTWVIAGITGYLTDVFMKKLAGNNQYRWEQKLAAERVYDLDVDRPSLAQLGSLLHIDPAIRGFLELKSAVVLGILDRRLIKASGSTGVLRIINKIFLNAKTGSLHNGELSTADFQRTCEKLGHNKLESFFRQWVFNSGCPIFYVQQRFNKKKLVVEMTIAQRQLERQTKPQFEPSNFMREVKEHVQEVWAPEMQPVFTGPMTIRIHEADGTPYEHIVEIKEPITKLEIPYNTKYKRLKRNRRQKERANAADGNVGEEGGDSALLYCLGDILDTEQDRREWDLTEWSAEDEEKMSGESYEWIRMDADFEWIGKIHLVMPVYMYVSQLQQDRDIVAQYESMRYLVGSNPHPVSLTILLRTLMDERYFYGIRKMAADSIAVLSQDKLMRIGKHHLMKAFAYFYCENEGATGQVMPRPNDFSSRITFIMQCAIPRAMAKLRDEDGKVPMDVREFFKALLTHNDNSDNPVSDCHYVATLMSCLADALVASKWDGEVPQSYTFEFGEDEEDVGMAPFTKSAIDVIERYRRLDEWIVTYHNVYSTTAIECLQKLVKAGIVKDKVMELMQYTRHSTADNVRLEAFRCMNEIGLTRKPAFMKHLLYSLADDDSPFFRERMLRCLGEALGHIALGEHETEKPAPPPVNDGGLVLEEAQSNEARRIEATRKTTPEGAIAALKIAFEKDETFKQALWYAATSPCITLDEIGSFCEIAELMFDAVTSLILTIKYPLPWKVQHLGKGKMRFYNYGNHGFRSLSGESPSISPPATASPHSHAHPNPGVQSLTSGSITSLSNLGPSGTPAEVKPEQPKKKFTLKLGVKPKAESSG</sequence>
<dbReference type="InterPro" id="IPR057345">
    <property type="entry name" value="Ig-like_TAF2"/>
</dbReference>
<evidence type="ECO:0000256" key="8">
    <source>
        <dbReference type="ARBA" id="ARBA00076306"/>
    </source>
</evidence>
<comment type="function">
    <text evidence="7">Functions as a component of the DNA-binding general transcription factor complex TFIID. Binding of TFIID to a promoter (with or without TATA element) is the initial step in pre-initiation complex (PIC) formation. TFIID plays a key role in the regulation of gene expression by RNA polymerase II through different activities such as transcription activator interaction, core promoter recognition and selectivity, TFIIA and TFIIB interaction, chromatin modification (histone acetylation by TAF1), facilitation of DNA opening and initiation of transcription.</text>
</comment>
<dbReference type="FunFam" id="1.10.390.10:FF:000011">
    <property type="entry name" value="Transcription initiation factor TFIID subunit"/>
    <property type="match status" value="1"/>
</dbReference>
<dbReference type="SUPFAM" id="SSF63737">
    <property type="entry name" value="Leukotriene A4 hydrolase N-terminal domain"/>
    <property type="match status" value="1"/>
</dbReference>
<feature type="compositionally biased region" description="Polar residues" evidence="9">
    <location>
        <begin position="1235"/>
        <end position="1252"/>
    </location>
</feature>
<feature type="region of interest" description="Disordered" evidence="9">
    <location>
        <begin position="1212"/>
        <end position="1282"/>
    </location>
</feature>
<dbReference type="InterPro" id="IPR042097">
    <property type="entry name" value="Aminopeptidase_N-like_N_sf"/>
</dbReference>
<dbReference type="Pfam" id="PF25316">
    <property type="entry name" value="TAF2_3rd"/>
    <property type="match status" value="1"/>
</dbReference>
<evidence type="ECO:0000256" key="7">
    <source>
        <dbReference type="ARBA" id="ARBA00025346"/>
    </source>
</evidence>
<dbReference type="PANTHER" id="PTHR15137">
    <property type="entry name" value="TRANSCRIPTION INITIATION FACTOR TFIID"/>
    <property type="match status" value="1"/>
</dbReference>
<evidence type="ECO:0000256" key="1">
    <source>
        <dbReference type="ARBA" id="ARBA00004123"/>
    </source>
</evidence>
<dbReference type="InterPro" id="IPR027268">
    <property type="entry name" value="Peptidase_M4/M1_CTD_sf"/>
</dbReference>
<evidence type="ECO:0000313" key="13">
    <source>
        <dbReference type="Proteomes" id="UP000799539"/>
    </source>
</evidence>
<gene>
    <name evidence="12" type="ORF">CERZMDRAFT_108167</name>
</gene>
<feature type="compositionally biased region" description="Low complexity" evidence="9">
    <location>
        <begin position="1215"/>
        <end position="1227"/>
    </location>
</feature>
<dbReference type="InterPro" id="IPR037813">
    <property type="entry name" value="TAF2"/>
</dbReference>
<dbReference type="SUPFAM" id="SSF48371">
    <property type="entry name" value="ARM repeat"/>
    <property type="match status" value="1"/>
</dbReference>
<evidence type="ECO:0000256" key="2">
    <source>
        <dbReference type="ARBA" id="ARBA00010937"/>
    </source>
</evidence>
<dbReference type="EMBL" id="ML992662">
    <property type="protein sequence ID" value="KAF2217427.1"/>
    <property type="molecule type" value="Genomic_DNA"/>
</dbReference>
<evidence type="ECO:0000256" key="9">
    <source>
        <dbReference type="SAM" id="MobiDB-lite"/>
    </source>
</evidence>